<dbReference type="AlphaFoldDB" id="A0A840F4L3"/>
<dbReference type="RefSeq" id="WP_183372423.1">
    <property type="nucleotide sequence ID" value="NZ_BAABHL010000001.1"/>
</dbReference>
<name>A0A840F4L3_9ACTN</name>
<comment type="caution">
    <text evidence="1">The sequence shown here is derived from an EMBL/GenBank/DDBJ whole genome shotgun (WGS) entry which is preliminary data.</text>
</comment>
<gene>
    <name evidence="1" type="ORF">BKA16_004136</name>
</gene>
<protein>
    <submittedName>
        <fullName evidence="1">Uncharacterized protein</fullName>
    </submittedName>
</protein>
<accession>A0A840F4L3</accession>
<evidence type="ECO:0000313" key="2">
    <source>
        <dbReference type="Proteomes" id="UP000551501"/>
    </source>
</evidence>
<sequence>MKVGDSVRYSLDHWDRQEWEPAMLHACNAVDGTGKKRYPKKGVGDRFKSAIRDSMEVMAILGIPGIDLDKTRFPLRVRSDLPDKRPDVADVIYGIHRCSHGHGDELPDGFELTPYKNRSGVHEYSFENETARFPASVVLGLLAIAVFAPENVGQVVPTGYQLSWRDWVYPIGEWWGREQDFLDQMSGMEWIRVEMNWTDWWDDWEPIGGKR</sequence>
<reference evidence="1 2" key="1">
    <citation type="submission" date="2020-08" db="EMBL/GenBank/DDBJ databases">
        <title>Sequencing the genomes of 1000 actinobacteria strains.</title>
        <authorList>
            <person name="Klenk H.-P."/>
        </authorList>
    </citation>
    <scope>NUCLEOTIDE SEQUENCE [LARGE SCALE GENOMIC DNA]</scope>
    <source>
        <strain evidence="1 2">DSM 45298</strain>
    </source>
</reference>
<dbReference type="Proteomes" id="UP000551501">
    <property type="component" value="Unassembled WGS sequence"/>
</dbReference>
<keyword evidence="2" id="KW-1185">Reference proteome</keyword>
<organism evidence="1 2">
    <name type="scientific">Gordonia humi</name>
    <dbReference type="NCBI Taxonomy" id="686429"/>
    <lineage>
        <taxon>Bacteria</taxon>
        <taxon>Bacillati</taxon>
        <taxon>Actinomycetota</taxon>
        <taxon>Actinomycetes</taxon>
        <taxon>Mycobacteriales</taxon>
        <taxon>Gordoniaceae</taxon>
        <taxon>Gordonia</taxon>
    </lineage>
</organism>
<proteinExistence type="predicted"/>
<dbReference type="EMBL" id="JACIFP010000001">
    <property type="protein sequence ID" value="MBB4137584.1"/>
    <property type="molecule type" value="Genomic_DNA"/>
</dbReference>
<evidence type="ECO:0000313" key="1">
    <source>
        <dbReference type="EMBL" id="MBB4137584.1"/>
    </source>
</evidence>